<reference evidence="2" key="1">
    <citation type="journal article" date="2014" name="Nucleic Acids Res.">
        <title>The evolutionary dynamics of variant antigen genes in Babesia reveal a history of genomic innovation underlying host-parasite interaction.</title>
        <authorList>
            <person name="Jackson A.P."/>
            <person name="Otto T.D."/>
            <person name="Darby A."/>
            <person name="Ramaprasad A."/>
            <person name="Xia D."/>
            <person name="Echaide I.E."/>
            <person name="Farber M."/>
            <person name="Gahlot S."/>
            <person name="Gamble J."/>
            <person name="Gupta D."/>
            <person name="Gupta Y."/>
            <person name="Jackson L."/>
            <person name="Malandrin L."/>
            <person name="Malas T.B."/>
            <person name="Moussa E."/>
            <person name="Nair M."/>
            <person name="Reid A.J."/>
            <person name="Sanders M."/>
            <person name="Sharma J."/>
            <person name="Tracey A."/>
            <person name="Quail M.A."/>
            <person name="Weir W."/>
            <person name="Wastling J.M."/>
            <person name="Hall N."/>
            <person name="Willadsen P."/>
            <person name="Lingelbach K."/>
            <person name="Shiels B."/>
            <person name="Tait A."/>
            <person name="Berriman M."/>
            <person name="Allred D.R."/>
            <person name="Pain A."/>
        </authorList>
    </citation>
    <scope>NUCLEOTIDE SEQUENCE</scope>
    <source>
        <strain evidence="2">1802A</strain>
    </source>
</reference>
<accession>A0AAD9GDQ7</accession>
<evidence type="ECO:0000313" key="2">
    <source>
        <dbReference type="EMBL" id="KAK1936524.1"/>
    </source>
</evidence>
<keyword evidence="1" id="KW-0812">Transmembrane</keyword>
<comment type="caution">
    <text evidence="2">The sequence shown here is derived from an EMBL/GenBank/DDBJ whole genome shotgun (WGS) entry which is preliminary data.</text>
</comment>
<feature type="transmembrane region" description="Helical" evidence="1">
    <location>
        <begin position="12"/>
        <end position="31"/>
    </location>
</feature>
<proteinExistence type="predicted"/>
<dbReference type="AlphaFoldDB" id="A0AAD9GDQ7"/>
<feature type="transmembrane region" description="Helical" evidence="1">
    <location>
        <begin position="43"/>
        <end position="69"/>
    </location>
</feature>
<keyword evidence="3" id="KW-1185">Reference proteome</keyword>
<organism evidence="2 3">
    <name type="scientific">Babesia divergens</name>
    <dbReference type="NCBI Taxonomy" id="32595"/>
    <lineage>
        <taxon>Eukaryota</taxon>
        <taxon>Sar</taxon>
        <taxon>Alveolata</taxon>
        <taxon>Apicomplexa</taxon>
        <taxon>Aconoidasida</taxon>
        <taxon>Piroplasmida</taxon>
        <taxon>Babesiidae</taxon>
        <taxon>Babesia</taxon>
    </lineage>
</organism>
<evidence type="ECO:0000313" key="3">
    <source>
        <dbReference type="Proteomes" id="UP001195914"/>
    </source>
</evidence>
<reference evidence="2" key="2">
    <citation type="submission" date="2021-05" db="EMBL/GenBank/DDBJ databases">
        <authorList>
            <person name="Pain A."/>
        </authorList>
    </citation>
    <scope>NUCLEOTIDE SEQUENCE</scope>
    <source>
        <strain evidence="2">1802A</strain>
    </source>
</reference>
<name>A0AAD9GDQ7_BABDI</name>
<keyword evidence="1" id="KW-0472">Membrane</keyword>
<keyword evidence="1" id="KW-1133">Transmembrane helix</keyword>
<evidence type="ECO:0000256" key="1">
    <source>
        <dbReference type="SAM" id="Phobius"/>
    </source>
</evidence>
<dbReference type="Proteomes" id="UP001195914">
    <property type="component" value="Unassembled WGS sequence"/>
</dbReference>
<sequence length="162" mass="18720">MVLAQINLPDPRLRSIIILIALVTIVIFSTSPLRFGAMNDVGIIWYNTVVLIVVILGIPLRVLLPVFIVDPVACIVGMLMRSRRWYRNKTVFGTFAAIITSYFCLYYVKEKHHRMLLTFIIPITEGIMDKNDNIGISLVVLSYYWVAQMYKWPIDFYLKCID</sequence>
<protein>
    <submittedName>
        <fullName evidence="2">Uncharacterized protein</fullName>
    </submittedName>
</protein>
<feature type="transmembrane region" description="Helical" evidence="1">
    <location>
        <begin position="90"/>
        <end position="108"/>
    </location>
</feature>
<dbReference type="EMBL" id="JAHBMH010000044">
    <property type="protein sequence ID" value="KAK1936524.1"/>
    <property type="molecule type" value="Genomic_DNA"/>
</dbReference>
<gene>
    <name evidence="2" type="ORF">X943_004022</name>
</gene>